<dbReference type="InterPro" id="IPR009056">
    <property type="entry name" value="Cyt_c-like_dom"/>
</dbReference>
<dbReference type="GO" id="GO:0046872">
    <property type="term" value="F:metal ion binding"/>
    <property type="evidence" value="ECO:0007669"/>
    <property type="project" value="UniProtKB-KW"/>
</dbReference>
<reference evidence="7 8" key="1">
    <citation type="submission" date="2010-10" db="EMBL/GenBank/DDBJ databases">
        <authorList>
            <person name="Muzny D."/>
            <person name="Qin X."/>
            <person name="Deng J."/>
            <person name="Jiang H."/>
            <person name="Liu Y."/>
            <person name="Qu J."/>
            <person name="Song X.-Z."/>
            <person name="Zhang L."/>
            <person name="Thornton R."/>
            <person name="Coyle M."/>
            <person name="Francisco L."/>
            <person name="Jackson L."/>
            <person name="Javaid M."/>
            <person name="Korchina V."/>
            <person name="Kovar C."/>
            <person name="Mata R."/>
            <person name="Mathew T."/>
            <person name="Ngo R."/>
            <person name="Nguyen L."/>
            <person name="Nguyen N."/>
            <person name="Okwuonu G."/>
            <person name="Ongeri F."/>
            <person name="Pham C."/>
            <person name="Simmons D."/>
            <person name="Wilczek-Boney K."/>
            <person name="Hale W."/>
            <person name="Jakkamsetti A."/>
            <person name="Pham P."/>
            <person name="Ruth R."/>
            <person name="San Lucas F."/>
            <person name="Warren J."/>
            <person name="Zhang J."/>
            <person name="Zhao Z."/>
            <person name="Zhou C."/>
            <person name="Zhu D."/>
            <person name="Lee S."/>
            <person name="Bess C."/>
            <person name="Blankenburg K."/>
            <person name="Forbes L."/>
            <person name="Fu Q."/>
            <person name="Gubbala S."/>
            <person name="Hirani K."/>
            <person name="Jayaseelan J.C."/>
            <person name="Lara F."/>
            <person name="Munidasa M."/>
            <person name="Palculict T."/>
            <person name="Patil S."/>
            <person name="Pu L.-L."/>
            <person name="Saada N."/>
            <person name="Tang L."/>
            <person name="Weissenberger G."/>
            <person name="Zhu Y."/>
            <person name="Hemphill L."/>
            <person name="Shang Y."/>
            <person name="Youmans B."/>
            <person name="Ayvaz T."/>
            <person name="Ross M."/>
            <person name="Santibanez J."/>
            <person name="Aqrawi P."/>
            <person name="Gross S."/>
            <person name="Joshi V."/>
            <person name="Fowler G."/>
            <person name="Nazareth L."/>
            <person name="Reid J."/>
            <person name="Worley K."/>
            <person name="Petrosino J."/>
            <person name="Highlander S."/>
            <person name="Gibbs R."/>
        </authorList>
    </citation>
    <scope>NUCLEOTIDE SEQUENCE [LARGE SCALE GENOMIC DNA]</scope>
    <source>
        <strain evidence="7 8">ATCC 33574</strain>
    </source>
</reference>
<dbReference type="InterPro" id="IPR010538">
    <property type="entry name" value="DHOR"/>
</dbReference>
<dbReference type="Gene3D" id="1.10.760.10">
    <property type="entry name" value="Cytochrome c-like domain"/>
    <property type="match status" value="1"/>
</dbReference>
<dbReference type="RefSeq" id="WP_004346826.1">
    <property type="nucleotide sequence ID" value="NZ_GL586311.1"/>
</dbReference>
<dbReference type="AlphaFoldDB" id="E6KAM2"/>
<dbReference type="HOGENOM" id="CLU_033900_1_0_10"/>
<keyword evidence="8" id="KW-1185">Reference proteome</keyword>
<dbReference type="PANTHER" id="PTHR30600">
    <property type="entry name" value="CYTOCHROME C PEROXIDASE-RELATED"/>
    <property type="match status" value="1"/>
</dbReference>
<keyword evidence="3 4" id="KW-0408">Iron</keyword>
<dbReference type="Proteomes" id="UP000003112">
    <property type="component" value="Unassembled WGS sequence"/>
</dbReference>
<dbReference type="InterPro" id="IPR051395">
    <property type="entry name" value="Cytochrome_c_Peroxidase/MauG"/>
</dbReference>
<gene>
    <name evidence="7" type="ORF">HMPREF6485_2658</name>
</gene>
<dbReference type="STRING" id="873513.HMPREF6485_2658"/>
<organism evidence="7 8">
    <name type="scientific">Segatella buccae ATCC 33574</name>
    <dbReference type="NCBI Taxonomy" id="873513"/>
    <lineage>
        <taxon>Bacteria</taxon>
        <taxon>Pseudomonadati</taxon>
        <taxon>Bacteroidota</taxon>
        <taxon>Bacteroidia</taxon>
        <taxon>Bacteroidales</taxon>
        <taxon>Prevotellaceae</taxon>
        <taxon>Segatella</taxon>
    </lineage>
</organism>
<dbReference type="InterPro" id="IPR036909">
    <property type="entry name" value="Cyt_c-like_dom_sf"/>
</dbReference>
<dbReference type="PROSITE" id="PS51257">
    <property type="entry name" value="PROKAR_LIPOPROTEIN"/>
    <property type="match status" value="1"/>
</dbReference>
<evidence type="ECO:0000313" key="8">
    <source>
        <dbReference type="Proteomes" id="UP000003112"/>
    </source>
</evidence>
<accession>E6KAM2</accession>
<dbReference type="Pfam" id="PF06537">
    <property type="entry name" value="DHOR"/>
    <property type="match status" value="1"/>
</dbReference>
<keyword evidence="2 4" id="KW-0479">Metal-binding</keyword>
<evidence type="ECO:0000256" key="5">
    <source>
        <dbReference type="SAM" id="SignalP"/>
    </source>
</evidence>
<keyword evidence="1 4" id="KW-0349">Heme</keyword>
<dbReference type="PROSITE" id="PS51007">
    <property type="entry name" value="CYTC"/>
    <property type="match status" value="1"/>
</dbReference>
<feature type="signal peptide" evidence="5">
    <location>
        <begin position="1"/>
        <end position="25"/>
    </location>
</feature>
<dbReference type="SUPFAM" id="SSF46626">
    <property type="entry name" value="Cytochrome c"/>
    <property type="match status" value="1"/>
</dbReference>
<feature type="chain" id="PRO_5003207355" description="Cytochrome c domain-containing protein" evidence="5">
    <location>
        <begin position="26"/>
        <end position="588"/>
    </location>
</feature>
<dbReference type="PANTHER" id="PTHR30600:SF4">
    <property type="entry name" value="CYTOCHROME C DOMAIN-CONTAINING PROTEIN"/>
    <property type="match status" value="1"/>
</dbReference>
<dbReference type="GO" id="GO:0009055">
    <property type="term" value="F:electron transfer activity"/>
    <property type="evidence" value="ECO:0007669"/>
    <property type="project" value="InterPro"/>
</dbReference>
<dbReference type="GO" id="GO:0004130">
    <property type="term" value="F:cytochrome-c peroxidase activity"/>
    <property type="evidence" value="ECO:0007669"/>
    <property type="project" value="TreeGrafter"/>
</dbReference>
<keyword evidence="5" id="KW-0732">Signal</keyword>
<proteinExistence type="predicted"/>
<evidence type="ECO:0000256" key="1">
    <source>
        <dbReference type="ARBA" id="ARBA00022617"/>
    </source>
</evidence>
<comment type="caution">
    <text evidence="7">The sequence shown here is derived from an EMBL/GenBank/DDBJ whole genome shotgun (WGS) entry which is preliminary data.</text>
</comment>
<evidence type="ECO:0000256" key="2">
    <source>
        <dbReference type="ARBA" id="ARBA00022723"/>
    </source>
</evidence>
<evidence type="ECO:0000256" key="3">
    <source>
        <dbReference type="ARBA" id="ARBA00023004"/>
    </source>
</evidence>
<feature type="domain" description="Cytochrome c" evidence="6">
    <location>
        <begin position="447"/>
        <end position="588"/>
    </location>
</feature>
<protein>
    <recommendedName>
        <fullName evidence="6">Cytochrome c domain-containing protein</fullName>
    </recommendedName>
</protein>
<evidence type="ECO:0000259" key="6">
    <source>
        <dbReference type="PROSITE" id="PS51007"/>
    </source>
</evidence>
<name>E6KAM2_9BACT</name>
<dbReference type="GO" id="GO:0020037">
    <property type="term" value="F:heme binding"/>
    <property type="evidence" value="ECO:0007669"/>
    <property type="project" value="InterPro"/>
</dbReference>
<dbReference type="eggNOG" id="COG3488">
    <property type="taxonomic scope" value="Bacteria"/>
</dbReference>
<evidence type="ECO:0000313" key="7">
    <source>
        <dbReference type="EMBL" id="EFU29332.1"/>
    </source>
</evidence>
<dbReference type="GeneID" id="93537273"/>
<dbReference type="EMBL" id="AEPD01000049">
    <property type="protein sequence ID" value="EFU29332.1"/>
    <property type="molecule type" value="Genomic_DNA"/>
</dbReference>
<evidence type="ECO:0000256" key="4">
    <source>
        <dbReference type="PROSITE-ProRule" id="PRU00433"/>
    </source>
</evidence>
<sequence length="588" mass="65368">MMKTFKTYGPLMLAAMMGLSLTACHDDDNGGTTAGGISTNGEDDYKYVGKATNGFTPSEWYPGGEQGTTENTTASCYEDETPAVGNANLLDAFKRGEIFFEHDFLPSSTPSTKDFAGLGPAYVRSSCIHCHPGYGHGKRVESYDADHKGNGYLLVIYHPVDGANSDDGPYISEVTGMPQTRAVSPFLPPVNEKGITMKWETVTAMESGLPMQFPDGERYELIYPEVTILPTAFNTNPIPTNYAVRLESTIGLYGTGLLDAIPQDSIKAEYIRQAAAAQKRGVDIAKVLNPGFWDASKGDWAGDPTLGKPNGAWYKLADGQMKVKRFTYAMTRASLQDGAGANAMWNIPNVSRSDRPYLYTTTAWAKAMSENKKVIAAIKKDPSSPYYNDGTEAGIAAAVKALLDPKTNQFNNAYHNFKPEMTDNNFWQYMVWHRGLAVPRARDLNDATVQRGKKLFMEMGCASCHRPKWETGDDNYWVPSPIKNNNLNLPKYAHQTIYPYTDMIQHRLYMKNGIHGSWCRTTPLWGRGLSLLNTGAEDRLHDCRARNEVEAIMWHAYSKNSDAYWSAVKFYHLPKADRDAVVKFLRSI</sequence>